<comment type="caution">
    <text evidence="5">The sequence shown here is derived from an EMBL/GenBank/DDBJ whole genome shotgun (WGS) entry which is preliminary data.</text>
</comment>
<dbReference type="GO" id="GO:0006417">
    <property type="term" value="P:regulation of translation"/>
    <property type="evidence" value="ECO:0007669"/>
    <property type="project" value="UniProtKB-KW"/>
</dbReference>
<dbReference type="NCBIfam" id="TIGR01158">
    <property type="entry name" value="SUI1_rel"/>
    <property type="match status" value="1"/>
</dbReference>
<dbReference type="Pfam" id="PF01253">
    <property type="entry name" value="SUI1"/>
    <property type="match status" value="1"/>
</dbReference>
<dbReference type="EMBL" id="QJPH01000589">
    <property type="protein sequence ID" value="PZN69062.1"/>
    <property type="molecule type" value="Genomic_DNA"/>
</dbReference>
<dbReference type="Gene3D" id="3.30.780.10">
    <property type="entry name" value="SUI1-like domain"/>
    <property type="match status" value="1"/>
</dbReference>
<dbReference type="CDD" id="cd11567">
    <property type="entry name" value="YciH_like"/>
    <property type="match status" value="1"/>
</dbReference>
<evidence type="ECO:0000256" key="2">
    <source>
        <dbReference type="ARBA" id="ARBA00022845"/>
    </source>
</evidence>
<evidence type="ECO:0000256" key="3">
    <source>
        <dbReference type="ARBA" id="ARBA00022917"/>
    </source>
</evidence>
<evidence type="ECO:0000313" key="5">
    <source>
        <dbReference type="EMBL" id="PZN69062.1"/>
    </source>
</evidence>
<dbReference type="GO" id="GO:0003729">
    <property type="term" value="F:mRNA binding"/>
    <property type="evidence" value="ECO:0007669"/>
    <property type="project" value="TreeGrafter"/>
</dbReference>
<dbReference type="Proteomes" id="UP000249396">
    <property type="component" value="Unassembled WGS sequence"/>
</dbReference>
<keyword evidence="3" id="KW-0648">Protein biosynthesis</keyword>
<dbReference type="PROSITE" id="PS50296">
    <property type="entry name" value="SUI1"/>
    <property type="match status" value="1"/>
</dbReference>
<dbReference type="InterPro" id="IPR005872">
    <property type="entry name" value="SUI1_arc_bac"/>
</dbReference>
<organism evidence="5 6">
    <name type="scientific">Candidatus Methylumidiphilus alinenensis</name>
    <dbReference type="NCBI Taxonomy" id="2202197"/>
    <lineage>
        <taxon>Bacteria</taxon>
        <taxon>Pseudomonadati</taxon>
        <taxon>Pseudomonadota</taxon>
        <taxon>Gammaproteobacteria</taxon>
        <taxon>Methylococcales</taxon>
        <taxon>Candidatus Methylumidiphilus</taxon>
    </lineage>
</organism>
<dbReference type="PANTHER" id="PTHR12789:SF0">
    <property type="entry name" value="DENSITY-REGULATED PROTEIN"/>
    <property type="match status" value="1"/>
</dbReference>
<dbReference type="SUPFAM" id="SSF55159">
    <property type="entry name" value="eIF1-like"/>
    <property type="match status" value="1"/>
</dbReference>
<sequence>MGIVYSTLHGQMCPECGKPKGSCVCGKKSAVNAKVDGSVRVGRETKGRKGAGVTVISGIPLADDELKILAKELKSRCGGGGTVKDGVIEIQGDHRNLVLEELAKRGFKAKRTGG</sequence>
<dbReference type="NCBIfam" id="NF005297">
    <property type="entry name" value="PRK06824.1"/>
    <property type="match status" value="1"/>
</dbReference>
<protein>
    <submittedName>
        <fullName evidence="5">Stress response translation initiation inhibitor YciH</fullName>
    </submittedName>
</protein>
<dbReference type="AlphaFoldDB" id="A0A2W4Q9Z2"/>
<comment type="similarity">
    <text evidence="1">Belongs to the SUI1 family.</text>
</comment>
<feature type="domain" description="SUI1" evidence="4">
    <location>
        <begin position="43"/>
        <end position="106"/>
    </location>
</feature>
<dbReference type="PANTHER" id="PTHR12789">
    <property type="entry name" value="DENSITY-REGULATED PROTEIN HOMOLOG"/>
    <property type="match status" value="1"/>
</dbReference>
<dbReference type="InterPro" id="IPR001950">
    <property type="entry name" value="SUI1"/>
</dbReference>
<dbReference type="GO" id="GO:0003743">
    <property type="term" value="F:translation initiation factor activity"/>
    <property type="evidence" value="ECO:0007669"/>
    <property type="project" value="InterPro"/>
</dbReference>
<evidence type="ECO:0000313" key="6">
    <source>
        <dbReference type="Proteomes" id="UP000249396"/>
    </source>
</evidence>
<keyword evidence="2" id="KW-0810">Translation regulation</keyword>
<reference evidence="5 6" key="1">
    <citation type="journal article" date="2018" name="Aquat. Microb. Ecol.">
        <title>Gammaproteobacterial methanotrophs dominate.</title>
        <authorList>
            <person name="Rissanen A.J."/>
            <person name="Saarenheimo J."/>
            <person name="Tiirola M."/>
            <person name="Peura S."/>
            <person name="Aalto S.L."/>
            <person name="Karvinen A."/>
            <person name="Nykanen H."/>
        </authorList>
    </citation>
    <scope>NUCLEOTIDE SEQUENCE [LARGE SCALE GENOMIC DNA]</scope>
    <source>
        <strain evidence="5">AMbin10</strain>
    </source>
</reference>
<dbReference type="InterPro" id="IPR036877">
    <property type="entry name" value="SUI1_dom_sf"/>
</dbReference>
<dbReference type="InterPro" id="IPR050318">
    <property type="entry name" value="DENR/SUI1_TIF"/>
</dbReference>
<gene>
    <name evidence="5" type="ORF">DM484_30475</name>
</gene>
<dbReference type="GO" id="GO:0002188">
    <property type="term" value="P:translation reinitiation"/>
    <property type="evidence" value="ECO:0007669"/>
    <property type="project" value="TreeGrafter"/>
</dbReference>
<dbReference type="GO" id="GO:0001731">
    <property type="term" value="P:formation of translation preinitiation complex"/>
    <property type="evidence" value="ECO:0007669"/>
    <property type="project" value="TreeGrafter"/>
</dbReference>
<name>A0A2W4Q9Z2_9GAMM</name>
<dbReference type="FunFam" id="3.30.780.10:FF:000002">
    <property type="entry name" value="Stress response translation initiation inhibitor"/>
    <property type="match status" value="1"/>
</dbReference>
<evidence type="ECO:0000259" key="4">
    <source>
        <dbReference type="PROSITE" id="PS50296"/>
    </source>
</evidence>
<dbReference type="PIRSF" id="PIRSF037511">
    <property type="entry name" value="Transl_init_SUI1_pro"/>
    <property type="match status" value="1"/>
</dbReference>
<evidence type="ECO:0000256" key="1">
    <source>
        <dbReference type="ARBA" id="ARBA00005422"/>
    </source>
</evidence>
<accession>A0A2W4Q9Z2</accession>
<proteinExistence type="inferred from homology"/>